<dbReference type="Gene3D" id="3.30.420.10">
    <property type="entry name" value="Ribonuclease H-like superfamily/Ribonuclease H"/>
    <property type="match status" value="1"/>
</dbReference>
<proteinExistence type="predicted"/>
<accession>A0ABQ8TI99</accession>
<sequence>MRCESLVRVRESLVTWQSNAPGGTSRLLAAVASLLWLKMAALIPSHADCEIRSVIKFLNVQSIAPIEIHRQLCEVYGPDVLSKQMVRRWCRQFTGGRQNVHDEARSGRPSIVTDDLVEQVRQRIVENRRYTIRELSSHFPQISRSSLHEIVSKHLFPKLCASTQNKKKRKPAKKRRAASESDMSSEASKEADENMSEFDADQAENDTVIEQSYLEMFRTWLFPLLQMHPRGFVFQQDGAPPHWSLLVRAFFNGTMPQWWIGRRSAQDRALFAWPPRSPDLTPDNVYVPPQPTTLDDLKERLTRVSNSVDRDMLQCVWEEFAYHLDVVRAAGGGHIENL</sequence>
<evidence type="ECO:0000313" key="3">
    <source>
        <dbReference type="Proteomes" id="UP001148838"/>
    </source>
</evidence>
<dbReference type="PANTHER" id="PTHR47326:SF1">
    <property type="entry name" value="HTH PSQ-TYPE DOMAIN-CONTAINING PROTEIN"/>
    <property type="match status" value="1"/>
</dbReference>
<organism evidence="2 3">
    <name type="scientific">Periplaneta americana</name>
    <name type="common">American cockroach</name>
    <name type="synonym">Blatta americana</name>
    <dbReference type="NCBI Taxonomy" id="6978"/>
    <lineage>
        <taxon>Eukaryota</taxon>
        <taxon>Metazoa</taxon>
        <taxon>Ecdysozoa</taxon>
        <taxon>Arthropoda</taxon>
        <taxon>Hexapoda</taxon>
        <taxon>Insecta</taxon>
        <taxon>Pterygota</taxon>
        <taxon>Neoptera</taxon>
        <taxon>Polyneoptera</taxon>
        <taxon>Dictyoptera</taxon>
        <taxon>Blattodea</taxon>
        <taxon>Blattoidea</taxon>
        <taxon>Blattidae</taxon>
        <taxon>Blattinae</taxon>
        <taxon>Periplaneta</taxon>
    </lineage>
</organism>
<comment type="caution">
    <text evidence="2">The sequence shown here is derived from an EMBL/GenBank/DDBJ whole genome shotgun (WGS) entry which is preliminary data.</text>
</comment>
<keyword evidence="3" id="KW-1185">Reference proteome</keyword>
<protein>
    <recommendedName>
        <fullName evidence="4">Mos1 transposase HTH domain-containing protein</fullName>
    </recommendedName>
</protein>
<feature type="compositionally biased region" description="Acidic residues" evidence="1">
    <location>
        <begin position="193"/>
        <end position="202"/>
    </location>
</feature>
<dbReference type="Pfam" id="PF13565">
    <property type="entry name" value="HTH_32"/>
    <property type="match status" value="1"/>
</dbReference>
<reference evidence="2 3" key="1">
    <citation type="journal article" date="2022" name="Allergy">
        <title>Genome assembly and annotation of Periplaneta americana reveal a comprehensive cockroach allergen profile.</title>
        <authorList>
            <person name="Wang L."/>
            <person name="Xiong Q."/>
            <person name="Saelim N."/>
            <person name="Wang L."/>
            <person name="Nong W."/>
            <person name="Wan A.T."/>
            <person name="Shi M."/>
            <person name="Liu X."/>
            <person name="Cao Q."/>
            <person name="Hui J.H.L."/>
            <person name="Sookrung N."/>
            <person name="Leung T.F."/>
            <person name="Tungtrongchitr A."/>
            <person name="Tsui S.K.W."/>
        </authorList>
    </citation>
    <scope>NUCLEOTIDE SEQUENCE [LARGE SCALE GENOMIC DNA]</scope>
    <source>
        <strain evidence="2">PWHHKU_190912</strain>
    </source>
</reference>
<gene>
    <name evidence="2" type="ORF">ANN_07215</name>
</gene>
<evidence type="ECO:0000256" key="1">
    <source>
        <dbReference type="SAM" id="MobiDB-lite"/>
    </source>
</evidence>
<dbReference type="EMBL" id="JAJSOF020000011">
    <property type="protein sequence ID" value="KAJ4445410.1"/>
    <property type="molecule type" value="Genomic_DNA"/>
</dbReference>
<feature type="compositionally biased region" description="Basic residues" evidence="1">
    <location>
        <begin position="165"/>
        <end position="176"/>
    </location>
</feature>
<evidence type="ECO:0008006" key="4">
    <source>
        <dbReference type="Google" id="ProtNLM"/>
    </source>
</evidence>
<dbReference type="InterPro" id="IPR036397">
    <property type="entry name" value="RNaseH_sf"/>
</dbReference>
<feature type="region of interest" description="Disordered" evidence="1">
    <location>
        <begin position="162"/>
        <end position="202"/>
    </location>
</feature>
<dbReference type="Proteomes" id="UP001148838">
    <property type="component" value="Unassembled WGS sequence"/>
</dbReference>
<dbReference type="PANTHER" id="PTHR47326">
    <property type="entry name" value="TRANSPOSABLE ELEMENT TC3 TRANSPOSASE-LIKE PROTEIN"/>
    <property type="match status" value="1"/>
</dbReference>
<evidence type="ECO:0000313" key="2">
    <source>
        <dbReference type="EMBL" id="KAJ4445410.1"/>
    </source>
</evidence>
<name>A0ABQ8TI99_PERAM</name>
<dbReference type="Gene3D" id="1.10.10.1450">
    <property type="match status" value="1"/>
</dbReference>